<keyword evidence="3 7" id="KW-1133">Transmembrane helix</keyword>
<dbReference type="InterPro" id="IPR049326">
    <property type="entry name" value="Rhodopsin_dom_fungi"/>
</dbReference>
<dbReference type="OrthoDB" id="5393606at2759"/>
<gene>
    <name evidence="9" type="ORF">BDV96DRAFT_119738</name>
</gene>
<evidence type="ECO:0000259" key="8">
    <source>
        <dbReference type="Pfam" id="PF20684"/>
    </source>
</evidence>
<sequence>MMMLMGTQGPVAFWVVTTLLTALCILVVLLRAYARGKQRQPFRVDDWLILPALLITLGISAAIWAGIAQGSVGYPAPMPTTRRSVVVRTPIDQVSKLISRTEKVYFAVLSLACLNLAIIKLSILFFYRRIFVNHGNKWGIVSIIITTLMVLTGMWGIAFTFSVVFSCKTHFSYWWASAGAELRLYCIDTQMLMYGWVVSGFIMDCLILVIPVPLVWRLHLETKRKIGVIAIFLTGSIAIAASAIKLAWLVWENHTPWNPGFDQNLLGCSFMFWIMVENHVGLIAACLPTLRAVVKDHSMDSVLRSIRSKMSLTSHASRTSQRDSLERISSAGSEAKH</sequence>
<feature type="transmembrane region" description="Helical" evidence="7">
    <location>
        <begin position="46"/>
        <end position="67"/>
    </location>
</feature>
<feature type="transmembrane region" description="Helical" evidence="7">
    <location>
        <begin position="228"/>
        <end position="250"/>
    </location>
</feature>
<reference evidence="9" key="1">
    <citation type="journal article" date="2020" name="Stud. Mycol.">
        <title>101 Dothideomycetes genomes: a test case for predicting lifestyles and emergence of pathogens.</title>
        <authorList>
            <person name="Haridas S."/>
            <person name="Albert R."/>
            <person name="Binder M."/>
            <person name="Bloem J."/>
            <person name="Labutti K."/>
            <person name="Salamov A."/>
            <person name="Andreopoulos B."/>
            <person name="Baker S."/>
            <person name="Barry K."/>
            <person name="Bills G."/>
            <person name="Bluhm B."/>
            <person name="Cannon C."/>
            <person name="Castanera R."/>
            <person name="Culley D."/>
            <person name="Daum C."/>
            <person name="Ezra D."/>
            <person name="Gonzalez J."/>
            <person name="Henrissat B."/>
            <person name="Kuo A."/>
            <person name="Liang C."/>
            <person name="Lipzen A."/>
            <person name="Lutzoni F."/>
            <person name="Magnuson J."/>
            <person name="Mondo S."/>
            <person name="Nolan M."/>
            <person name="Ohm R."/>
            <person name="Pangilinan J."/>
            <person name="Park H.-J."/>
            <person name="Ramirez L."/>
            <person name="Alfaro M."/>
            <person name="Sun H."/>
            <person name="Tritt A."/>
            <person name="Yoshinaga Y."/>
            <person name="Zwiers L.-H."/>
            <person name="Turgeon B."/>
            <person name="Goodwin S."/>
            <person name="Spatafora J."/>
            <person name="Crous P."/>
            <person name="Grigoriev I."/>
        </authorList>
    </citation>
    <scope>NUCLEOTIDE SEQUENCE</scope>
    <source>
        <strain evidence="9">CBS 627.86</strain>
    </source>
</reference>
<organism evidence="9 10">
    <name type="scientific">Lophiotrema nucula</name>
    <dbReference type="NCBI Taxonomy" id="690887"/>
    <lineage>
        <taxon>Eukaryota</taxon>
        <taxon>Fungi</taxon>
        <taxon>Dikarya</taxon>
        <taxon>Ascomycota</taxon>
        <taxon>Pezizomycotina</taxon>
        <taxon>Dothideomycetes</taxon>
        <taxon>Pleosporomycetidae</taxon>
        <taxon>Pleosporales</taxon>
        <taxon>Lophiotremataceae</taxon>
        <taxon>Lophiotrema</taxon>
    </lineage>
</organism>
<evidence type="ECO:0000256" key="6">
    <source>
        <dbReference type="SAM" id="MobiDB-lite"/>
    </source>
</evidence>
<dbReference type="GO" id="GO:0016020">
    <property type="term" value="C:membrane"/>
    <property type="evidence" value="ECO:0007669"/>
    <property type="project" value="UniProtKB-SubCell"/>
</dbReference>
<evidence type="ECO:0000313" key="10">
    <source>
        <dbReference type="Proteomes" id="UP000799770"/>
    </source>
</evidence>
<name>A0A6A5Z2K6_9PLEO</name>
<evidence type="ECO:0000256" key="7">
    <source>
        <dbReference type="SAM" id="Phobius"/>
    </source>
</evidence>
<dbReference type="Proteomes" id="UP000799770">
    <property type="component" value="Unassembled WGS sequence"/>
</dbReference>
<proteinExistence type="inferred from homology"/>
<dbReference type="PANTHER" id="PTHR33048">
    <property type="entry name" value="PTH11-LIKE INTEGRAL MEMBRANE PROTEIN (AFU_ORTHOLOGUE AFUA_5G11245)"/>
    <property type="match status" value="1"/>
</dbReference>
<evidence type="ECO:0000256" key="3">
    <source>
        <dbReference type="ARBA" id="ARBA00022989"/>
    </source>
</evidence>
<feature type="transmembrane region" description="Helical" evidence="7">
    <location>
        <begin position="139"/>
        <end position="165"/>
    </location>
</feature>
<evidence type="ECO:0000256" key="4">
    <source>
        <dbReference type="ARBA" id="ARBA00023136"/>
    </source>
</evidence>
<feature type="domain" description="Rhodopsin" evidence="8">
    <location>
        <begin position="30"/>
        <end position="295"/>
    </location>
</feature>
<comment type="similarity">
    <text evidence="5">Belongs to the SAT4 family.</text>
</comment>
<evidence type="ECO:0000256" key="1">
    <source>
        <dbReference type="ARBA" id="ARBA00004141"/>
    </source>
</evidence>
<evidence type="ECO:0000313" key="9">
    <source>
        <dbReference type="EMBL" id="KAF2113243.1"/>
    </source>
</evidence>
<keyword evidence="2 7" id="KW-0812">Transmembrane</keyword>
<keyword evidence="10" id="KW-1185">Reference proteome</keyword>
<dbReference type="Pfam" id="PF20684">
    <property type="entry name" value="Fung_rhodopsin"/>
    <property type="match status" value="1"/>
</dbReference>
<accession>A0A6A5Z2K6</accession>
<evidence type="ECO:0000256" key="5">
    <source>
        <dbReference type="ARBA" id="ARBA00038359"/>
    </source>
</evidence>
<dbReference type="AlphaFoldDB" id="A0A6A5Z2K6"/>
<feature type="transmembrane region" description="Helical" evidence="7">
    <location>
        <begin position="12"/>
        <end position="34"/>
    </location>
</feature>
<dbReference type="PANTHER" id="PTHR33048:SF157">
    <property type="entry name" value="INTEGRAL MEMBRANE PROTEIN"/>
    <property type="match status" value="1"/>
</dbReference>
<feature type="transmembrane region" description="Helical" evidence="7">
    <location>
        <begin position="104"/>
        <end position="127"/>
    </location>
</feature>
<comment type="subcellular location">
    <subcellularLocation>
        <location evidence="1">Membrane</location>
        <topology evidence="1">Multi-pass membrane protein</topology>
    </subcellularLocation>
</comment>
<feature type="transmembrane region" description="Helical" evidence="7">
    <location>
        <begin position="193"/>
        <end position="216"/>
    </location>
</feature>
<dbReference type="InterPro" id="IPR052337">
    <property type="entry name" value="SAT4-like"/>
</dbReference>
<feature type="transmembrane region" description="Helical" evidence="7">
    <location>
        <begin position="270"/>
        <end position="294"/>
    </location>
</feature>
<keyword evidence="4 7" id="KW-0472">Membrane</keyword>
<protein>
    <recommendedName>
        <fullName evidence="8">Rhodopsin domain-containing protein</fullName>
    </recommendedName>
</protein>
<dbReference type="EMBL" id="ML977328">
    <property type="protein sequence ID" value="KAF2113243.1"/>
    <property type="molecule type" value="Genomic_DNA"/>
</dbReference>
<evidence type="ECO:0000256" key="2">
    <source>
        <dbReference type="ARBA" id="ARBA00022692"/>
    </source>
</evidence>
<feature type="region of interest" description="Disordered" evidence="6">
    <location>
        <begin position="313"/>
        <end position="337"/>
    </location>
</feature>